<dbReference type="PROSITE" id="PS50118">
    <property type="entry name" value="HMG_BOX_2"/>
    <property type="match status" value="1"/>
</dbReference>
<evidence type="ECO:0000256" key="1">
    <source>
        <dbReference type="ARBA" id="ARBA00023125"/>
    </source>
</evidence>
<reference evidence="6" key="1">
    <citation type="submission" date="2020-10" db="EMBL/GenBank/DDBJ databases">
        <authorList>
            <person name="Muller C M."/>
        </authorList>
    </citation>
    <scope>NUCLEOTIDE SEQUENCE</scope>
    <source>
        <strain evidence="6">THUN-12</strain>
    </source>
</reference>
<feature type="region of interest" description="Disordered" evidence="4">
    <location>
        <begin position="485"/>
        <end position="514"/>
    </location>
</feature>
<dbReference type="Proteomes" id="UP000683417">
    <property type="component" value="Unassembled WGS sequence"/>
</dbReference>
<feature type="DNA-binding region" description="HMG box" evidence="3">
    <location>
        <begin position="128"/>
        <end position="194"/>
    </location>
</feature>
<gene>
    <name evidence="6" type="ORF">BGTH12_LOCUS5652</name>
</gene>
<evidence type="ECO:0000256" key="3">
    <source>
        <dbReference type="PROSITE-ProRule" id="PRU00267"/>
    </source>
</evidence>
<dbReference type="InterPro" id="IPR009071">
    <property type="entry name" value="HMG_box_dom"/>
</dbReference>
<dbReference type="GO" id="GO:0003677">
    <property type="term" value="F:DNA binding"/>
    <property type="evidence" value="ECO:0007669"/>
    <property type="project" value="UniProtKB-UniRule"/>
</dbReference>
<feature type="compositionally biased region" description="Basic and acidic residues" evidence="4">
    <location>
        <begin position="501"/>
        <end position="512"/>
    </location>
</feature>
<dbReference type="InterPro" id="IPR001660">
    <property type="entry name" value="SAM"/>
</dbReference>
<feature type="region of interest" description="Disordered" evidence="4">
    <location>
        <begin position="447"/>
        <end position="472"/>
    </location>
</feature>
<name>A0A9W4GG56_BLUGR</name>
<dbReference type="SMART" id="SM00454">
    <property type="entry name" value="SAM"/>
    <property type="match status" value="1"/>
</dbReference>
<protein>
    <submittedName>
        <fullName evidence="6">BgTH12-06026</fullName>
    </submittedName>
</protein>
<feature type="region of interest" description="Disordered" evidence="4">
    <location>
        <begin position="213"/>
        <end position="276"/>
    </location>
</feature>
<proteinExistence type="predicted"/>
<dbReference type="Pfam" id="PF00536">
    <property type="entry name" value="SAM_1"/>
    <property type="match status" value="1"/>
</dbReference>
<dbReference type="GO" id="GO:0005634">
    <property type="term" value="C:nucleus"/>
    <property type="evidence" value="ECO:0007669"/>
    <property type="project" value="UniProtKB-UniRule"/>
</dbReference>
<feature type="compositionally biased region" description="Polar residues" evidence="4">
    <location>
        <begin position="233"/>
        <end position="274"/>
    </location>
</feature>
<organism evidence="6 7">
    <name type="scientific">Blumeria graminis f. sp. triticale</name>
    <dbReference type="NCBI Taxonomy" id="1689686"/>
    <lineage>
        <taxon>Eukaryota</taxon>
        <taxon>Fungi</taxon>
        <taxon>Dikarya</taxon>
        <taxon>Ascomycota</taxon>
        <taxon>Pezizomycotina</taxon>
        <taxon>Leotiomycetes</taxon>
        <taxon>Erysiphales</taxon>
        <taxon>Erysiphaceae</taxon>
        <taxon>Blumeria</taxon>
    </lineage>
</organism>
<feature type="compositionally biased region" description="Low complexity" evidence="4">
    <location>
        <begin position="455"/>
        <end position="464"/>
    </location>
</feature>
<keyword evidence="1 3" id="KW-0238">DNA-binding</keyword>
<evidence type="ECO:0000259" key="5">
    <source>
        <dbReference type="PROSITE" id="PS50118"/>
    </source>
</evidence>
<dbReference type="PANTHER" id="PTHR46040">
    <property type="entry name" value="HIGH MOBILITY GROUP PROTEIN 2"/>
    <property type="match status" value="1"/>
</dbReference>
<sequence>MIYQLYKQPNILYCMTDLADIFAELGISHYLQEFIEQGFDSWDTILDITESDFDVLGVKLGHRRKIQRRIANTRGVSSDTALDPRNTPPIERFVEELPRIRSESKEVISAPSVKRKYRRHPKPDENAPERPPSAYVIFSNKTREQLKGKNLSFTEIAKLVGEKWQNLSPCEKELYEKQAFTAKERYNNELAEYKKTNRYQEYARYLSEFKARQSGLRSSEVDGNKRPKIDNSALKTPLSSGSPMFQTDEQSSTYAWSESTNSTVPTSLTSSIRSWSPHRDIKQPISHQDMSHVVTNTGNPNGATTSSPTAKTQPLPPVYHEPSFNGRISPSGYIWREVQSDEGVPMAHAYPRISSTDGCWSKTAELLASSRPASIHLNHAAQVHRPALIEQAQKKIDSPTSTKPKSSSSPIYLSHRAHIESSYERPLPILPHYSHKSAEQMERQLPPLIRPPYSPVSSIHSPSSQQHYTPDGLHRTIDSYQKQPLPARCLNDNPNQNTRDYMAKSKPPEHPLDPVSALIRAGELVGQNSNGR</sequence>
<feature type="compositionally biased region" description="Polar residues" evidence="4">
    <location>
        <begin position="295"/>
        <end position="312"/>
    </location>
</feature>
<dbReference type="GO" id="GO:0010468">
    <property type="term" value="P:regulation of gene expression"/>
    <property type="evidence" value="ECO:0007669"/>
    <property type="project" value="TreeGrafter"/>
</dbReference>
<evidence type="ECO:0000256" key="4">
    <source>
        <dbReference type="SAM" id="MobiDB-lite"/>
    </source>
</evidence>
<evidence type="ECO:0000313" key="6">
    <source>
        <dbReference type="EMBL" id="CAD6504294.1"/>
    </source>
</evidence>
<feature type="compositionally biased region" description="Basic and acidic residues" evidence="4">
    <location>
        <begin position="219"/>
        <end position="229"/>
    </location>
</feature>
<feature type="region of interest" description="Disordered" evidence="4">
    <location>
        <begin position="295"/>
        <end position="324"/>
    </location>
</feature>
<comment type="caution">
    <text evidence="6">The sequence shown here is derived from an EMBL/GenBank/DDBJ whole genome shotgun (WGS) entry which is preliminary data.</text>
</comment>
<dbReference type="InterPro" id="IPR051965">
    <property type="entry name" value="ChromReg_NeuronalGeneExpr"/>
</dbReference>
<keyword evidence="2 3" id="KW-0539">Nucleus</keyword>
<dbReference type="PANTHER" id="PTHR46040:SF3">
    <property type="entry name" value="HIGH MOBILITY GROUP PROTEIN 2"/>
    <property type="match status" value="1"/>
</dbReference>
<dbReference type="AlphaFoldDB" id="A0A9W4GG56"/>
<dbReference type="SMART" id="SM00398">
    <property type="entry name" value="HMG"/>
    <property type="match status" value="1"/>
</dbReference>
<evidence type="ECO:0000313" key="7">
    <source>
        <dbReference type="Proteomes" id="UP000683417"/>
    </source>
</evidence>
<accession>A0A9W4GG56</accession>
<dbReference type="Pfam" id="PF00505">
    <property type="entry name" value="HMG_box"/>
    <property type="match status" value="1"/>
</dbReference>
<feature type="domain" description="HMG box" evidence="5">
    <location>
        <begin position="128"/>
        <end position="194"/>
    </location>
</feature>
<feature type="region of interest" description="Disordered" evidence="4">
    <location>
        <begin position="111"/>
        <end position="132"/>
    </location>
</feature>
<evidence type="ECO:0000256" key="2">
    <source>
        <dbReference type="ARBA" id="ARBA00023242"/>
    </source>
</evidence>
<dbReference type="EMBL" id="CAJHIT010000008">
    <property type="protein sequence ID" value="CAD6504294.1"/>
    <property type="molecule type" value="Genomic_DNA"/>
</dbReference>